<evidence type="ECO:0000313" key="2">
    <source>
        <dbReference type="EMBL" id="MBD2869422.1"/>
    </source>
</evidence>
<dbReference type="PROSITE" id="PS51186">
    <property type="entry name" value="GNAT"/>
    <property type="match status" value="1"/>
</dbReference>
<dbReference type="EMBL" id="JACXIY010000014">
    <property type="protein sequence ID" value="MBD2869422.1"/>
    <property type="molecule type" value="Genomic_DNA"/>
</dbReference>
<keyword evidence="3" id="KW-1185">Reference proteome</keyword>
<dbReference type="Gene3D" id="3.40.630.30">
    <property type="match status" value="1"/>
</dbReference>
<dbReference type="SUPFAM" id="SSF55729">
    <property type="entry name" value="Acyl-CoA N-acyltransferases (Nat)"/>
    <property type="match status" value="1"/>
</dbReference>
<sequence length="161" mass="17734">MEAGDVPDIHESLDRNGIPKPMAYIARCWEENKTGKRVTLAAFVNGGFAGWLHLLAKSYYPDFAEKGIPEINNFDVIPPMRRRGIGSALMDAAEKIAFETYGIVGIGVGLYASYGSAQRIYARRGYIPDGRGITYNNEVVEPGSTVRVDDELVLYMTKNPG</sequence>
<gene>
    <name evidence="2" type="ORF">IDH41_12605</name>
</gene>
<comment type="caution">
    <text evidence="2">The sequence shown here is derived from an EMBL/GenBank/DDBJ whole genome shotgun (WGS) entry which is preliminary data.</text>
</comment>
<feature type="domain" description="N-acetyltransferase" evidence="1">
    <location>
        <begin position="1"/>
        <end position="161"/>
    </location>
</feature>
<evidence type="ECO:0000313" key="3">
    <source>
        <dbReference type="Proteomes" id="UP000632125"/>
    </source>
</evidence>
<dbReference type="GO" id="GO:0016747">
    <property type="term" value="F:acyltransferase activity, transferring groups other than amino-acyl groups"/>
    <property type="evidence" value="ECO:0007669"/>
    <property type="project" value="InterPro"/>
</dbReference>
<dbReference type="InterPro" id="IPR000182">
    <property type="entry name" value="GNAT_dom"/>
</dbReference>
<dbReference type="AlphaFoldDB" id="A0A927CM93"/>
<name>A0A927CM93_9BACL</name>
<dbReference type="Pfam" id="PF00583">
    <property type="entry name" value="Acetyltransf_1"/>
    <property type="match status" value="1"/>
</dbReference>
<dbReference type="Proteomes" id="UP000632125">
    <property type="component" value="Unassembled WGS sequence"/>
</dbReference>
<organism evidence="2 3">
    <name type="scientific">Paenibacillus arenilitoris</name>
    <dbReference type="NCBI Taxonomy" id="2772299"/>
    <lineage>
        <taxon>Bacteria</taxon>
        <taxon>Bacillati</taxon>
        <taxon>Bacillota</taxon>
        <taxon>Bacilli</taxon>
        <taxon>Bacillales</taxon>
        <taxon>Paenibacillaceae</taxon>
        <taxon>Paenibacillus</taxon>
    </lineage>
</organism>
<protein>
    <submittedName>
        <fullName evidence="2">GNAT family N-acetyltransferase</fullName>
    </submittedName>
</protein>
<reference evidence="2" key="1">
    <citation type="submission" date="2020-09" db="EMBL/GenBank/DDBJ databases">
        <title>A novel bacterium of genus Paenibacillus, isolated from South China Sea.</title>
        <authorList>
            <person name="Huang H."/>
            <person name="Mo K."/>
            <person name="Hu Y."/>
        </authorList>
    </citation>
    <scope>NUCLEOTIDE SEQUENCE</scope>
    <source>
        <strain evidence="2">IB182493</strain>
    </source>
</reference>
<dbReference type="CDD" id="cd04301">
    <property type="entry name" value="NAT_SF"/>
    <property type="match status" value="1"/>
</dbReference>
<dbReference type="InterPro" id="IPR016181">
    <property type="entry name" value="Acyl_CoA_acyltransferase"/>
</dbReference>
<accession>A0A927CM93</accession>
<evidence type="ECO:0000259" key="1">
    <source>
        <dbReference type="PROSITE" id="PS51186"/>
    </source>
</evidence>
<proteinExistence type="predicted"/>